<dbReference type="PANTHER" id="PTHR43086:SF2">
    <property type="entry name" value="HYDROXYSTEROID DEHYDROGENASE-LIKE PROTEIN 1"/>
    <property type="match status" value="1"/>
</dbReference>
<dbReference type="GO" id="GO:0045703">
    <property type="term" value="F:ketoreductase activity"/>
    <property type="evidence" value="ECO:0007669"/>
    <property type="project" value="UniProtKB-UniRule"/>
</dbReference>
<dbReference type="InterPro" id="IPR002347">
    <property type="entry name" value="SDR_fam"/>
</dbReference>
<comment type="catalytic activity">
    <reaction evidence="3">
        <text>a very-long-chain (3R)-3-hydroxyacyl-CoA + NADP(+) = a very-long-chain 3-oxoacyl-CoA + NADPH + H(+)</text>
        <dbReference type="Rhea" id="RHEA:48680"/>
        <dbReference type="ChEBI" id="CHEBI:15378"/>
        <dbReference type="ChEBI" id="CHEBI:57783"/>
        <dbReference type="ChEBI" id="CHEBI:58349"/>
        <dbReference type="ChEBI" id="CHEBI:85440"/>
        <dbReference type="ChEBI" id="CHEBI:90725"/>
        <dbReference type="EC" id="1.1.1.330"/>
    </reaction>
</comment>
<dbReference type="GO" id="GO:0141040">
    <property type="term" value="F:very-long-chain 3-oxoacyl-CoA reductase activity"/>
    <property type="evidence" value="ECO:0007669"/>
    <property type="project" value="UniProtKB-EC"/>
</dbReference>
<keyword evidence="3" id="KW-0275">Fatty acid biosynthesis</keyword>
<dbReference type="SUPFAM" id="SSF51735">
    <property type="entry name" value="NAD(P)-binding Rossmann-fold domains"/>
    <property type="match status" value="1"/>
</dbReference>
<keyword evidence="3" id="KW-0276">Fatty acid metabolism</keyword>
<keyword evidence="3 4" id="KW-0812">Transmembrane</keyword>
<dbReference type="HAMAP" id="MF_03107">
    <property type="entry name" value="3_ketoreductase"/>
    <property type="match status" value="1"/>
</dbReference>
<keyword evidence="2 3" id="KW-0560">Oxidoreductase</keyword>
<evidence type="ECO:0000256" key="1">
    <source>
        <dbReference type="ARBA" id="ARBA00022857"/>
    </source>
</evidence>
<comment type="function">
    <text evidence="3">Component of the microsomal membrane bound fatty acid elongation system, which produces the 26-carbon very long-chain fatty acids (VLCFA) from palmitate. Catalyzes the reduction of the 3-ketoacyl-CoA intermediate that is formed in each cycle of fatty acid elongation. VLCFAs serve as precursors for ceramide and sphingolipids.</text>
</comment>
<dbReference type="Gene3D" id="3.40.50.720">
    <property type="entry name" value="NAD(P)-binding Rossmann-like Domain"/>
    <property type="match status" value="1"/>
</dbReference>
<comment type="caution">
    <text evidence="5">The sequence shown here is derived from an EMBL/GenBank/DDBJ whole genome shotgun (WGS) entry which is preliminary data.</text>
</comment>
<proteinExistence type="inferred from homology"/>
<evidence type="ECO:0000313" key="5">
    <source>
        <dbReference type="EMBL" id="KAI9639145.1"/>
    </source>
</evidence>
<keyword evidence="1 3" id="KW-0521">NADP</keyword>
<evidence type="ECO:0000313" key="6">
    <source>
        <dbReference type="Proteomes" id="UP001164286"/>
    </source>
</evidence>
<protein>
    <recommendedName>
        <fullName evidence="3">Very-long-chain 3-oxoacyl-CoA reductase</fullName>
        <ecNumber evidence="3">1.1.1.330</ecNumber>
    </recommendedName>
    <alternativeName>
        <fullName evidence="3">3-ketoacyl-CoA reductase</fullName>
        <shortName evidence="3">3-ketoreductase</shortName>
        <shortName evidence="3">KAR</shortName>
    </alternativeName>
    <alternativeName>
        <fullName evidence="3">Microsomal beta-keto-reductase</fullName>
    </alternativeName>
</protein>
<keyword evidence="3 4" id="KW-1133">Transmembrane helix</keyword>
<sequence>MVLDTVHAKAGSHLSSPFHPTYRVLGQDITVDLPLPTLILATFGALVALRYLVSFLTLLAQLTVLPGRDIKSFKTRNGKTWAVVTGATGGIGLEFARQLAKKGYNIVVLGRRQEVLEEVSRELETKYKVETRFLVVDFASPSSRGEKFAELGQMVQSLDLGVLVNNVGASHEMPVAFAETEAEEIDNIVQTNILGTLHLTRLLLPRLLSRSSKKGSPKSLVLNIGSMSGRIPSALLATYSLTKGGLQTWSQALAVEVEGQGVMVRMVIPAFVVSNMSKIRRASLLVPSAPAFVSSTLGSIGQSRGAQGRAYECTPYPTHALVDYGVGLLGWVSELGAMKVVKGMHVDIRKRALRKREREAKGK</sequence>
<dbReference type="PIRSF" id="PIRSF000126">
    <property type="entry name" value="11-beta-HSD1"/>
    <property type="match status" value="1"/>
</dbReference>
<feature type="active site" description="Proton acceptor" evidence="3">
    <location>
        <position position="239"/>
    </location>
</feature>
<comment type="similarity">
    <text evidence="3">Belongs to the short-chain dehydrogenases/reductases (SDR) family.</text>
</comment>
<name>A0AA38HEN9_9TREE</name>
<dbReference type="EC" id="1.1.1.330" evidence="3"/>
<dbReference type="CDD" id="cd05356">
    <property type="entry name" value="17beta-HSD1_like_SDR_c"/>
    <property type="match status" value="1"/>
</dbReference>
<keyword evidence="6" id="KW-1185">Reference proteome</keyword>
<dbReference type="GeneID" id="77729795"/>
<comment type="subcellular location">
    <subcellularLocation>
        <location evidence="3">Endoplasmic reticulum membrane</location>
        <topology evidence="3">Single-pass membrane protein</topology>
    </subcellularLocation>
</comment>
<keyword evidence="3" id="KW-0443">Lipid metabolism</keyword>
<keyword evidence="3" id="KW-0256">Endoplasmic reticulum</keyword>
<gene>
    <name evidence="5" type="ORF">MKK02DRAFT_39428</name>
</gene>
<dbReference type="InterPro" id="IPR027533">
    <property type="entry name" value="3_ketoreductase_fungal"/>
</dbReference>
<dbReference type="AlphaFoldDB" id="A0AA38HEN9"/>
<evidence type="ECO:0000256" key="2">
    <source>
        <dbReference type="ARBA" id="ARBA00023002"/>
    </source>
</evidence>
<dbReference type="GO" id="GO:0030497">
    <property type="term" value="P:fatty acid elongation"/>
    <property type="evidence" value="ECO:0007669"/>
    <property type="project" value="UniProtKB-UniRule"/>
</dbReference>
<keyword evidence="3 4" id="KW-0472">Membrane</keyword>
<reference evidence="5" key="1">
    <citation type="journal article" date="2022" name="G3 (Bethesda)">
        <title>High quality genome of the basidiomycete yeast Dioszegia hungarica PDD-24b-2 isolated from cloud water.</title>
        <authorList>
            <person name="Jarrige D."/>
            <person name="Haridas S."/>
            <person name="Bleykasten-Grosshans C."/>
            <person name="Joly M."/>
            <person name="Nadalig T."/>
            <person name="Sancelme M."/>
            <person name="Vuilleumier S."/>
            <person name="Grigoriev I.V."/>
            <person name="Amato P."/>
            <person name="Bringel F."/>
        </authorList>
    </citation>
    <scope>NUCLEOTIDE SEQUENCE</scope>
    <source>
        <strain evidence="5">PDD-24b-2</strain>
    </source>
</reference>
<dbReference type="RefSeq" id="XP_052948922.1">
    <property type="nucleotide sequence ID" value="XM_053090590.1"/>
</dbReference>
<organism evidence="5 6">
    <name type="scientific">Dioszegia hungarica</name>
    <dbReference type="NCBI Taxonomy" id="4972"/>
    <lineage>
        <taxon>Eukaryota</taxon>
        <taxon>Fungi</taxon>
        <taxon>Dikarya</taxon>
        <taxon>Basidiomycota</taxon>
        <taxon>Agaricomycotina</taxon>
        <taxon>Tremellomycetes</taxon>
        <taxon>Tremellales</taxon>
        <taxon>Bulleribasidiaceae</taxon>
        <taxon>Dioszegia</taxon>
    </lineage>
</organism>
<dbReference type="InterPro" id="IPR036291">
    <property type="entry name" value="NAD(P)-bd_dom_sf"/>
</dbReference>
<keyword evidence="3" id="KW-0444">Lipid biosynthesis</keyword>
<dbReference type="PRINTS" id="PR00081">
    <property type="entry name" value="GDHRDH"/>
</dbReference>
<dbReference type="PANTHER" id="PTHR43086">
    <property type="entry name" value="VERY-LONG-CHAIN 3-OXOOACYL-COA REDUCTASE"/>
    <property type="match status" value="1"/>
</dbReference>
<dbReference type="GO" id="GO:0005789">
    <property type="term" value="C:endoplasmic reticulum membrane"/>
    <property type="evidence" value="ECO:0007669"/>
    <property type="project" value="UniProtKB-SubCell"/>
</dbReference>
<evidence type="ECO:0000256" key="4">
    <source>
        <dbReference type="SAM" id="Phobius"/>
    </source>
</evidence>
<feature type="transmembrane region" description="Helical" evidence="4">
    <location>
        <begin position="38"/>
        <end position="65"/>
    </location>
</feature>
<dbReference type="Proteomes" id="UP001164286">
    <property type="component" value="Unassembled WGS sequence"/>
</dbReference>
<dbReference type="Pfam" id="PF00106">
    <property type="entry name" value="adh_short"/>
    <property type="match status" value="1"/>
</dbReference>
<feature type="binding site" evidence="3">
    <location>
        <position position="226"/>
    </location>
    <ligand>
        <name>substrate</name>
    </ligand>
</feature>
<evidence type="ECO:0000256" key="3">
    <source>
        <dbReference type="HAMAP-Rule" id="MF_03107"/>
    </source>
</evidence>
<dbReference type="EMBL" id="JAKWFO010000001">
    <property type="protein sequence ID" value="KAI9639145.1"/>
    <property type="molecule type" value="Genomic_DNA"/>
</dbReference>
<accession>A0AA38HEN9</accession>